<dbReference type="SUPFAM" id="SSF54001">
    <property type="entry name" value="Cysteine proteinases"/>
    <property type="match status" value="1"/>
</dbReference>
<dbReference type="Proteomes" id="UP000030745">
    <property type="component" value="Unassembled WGS sequence"/>
</dbReference>
<feature type="domain" description="USP" evidence="1">
    <location>
        <begin position="34"/>
        <end position="254"/>
    </location>
</feature>
<dbReference type="GeneID" id="24122752"/>
<keyword evidence="3" id="KW-1185">Reference proteome</keyword>
<dbReference type="KEGG" id="spar:SPRG_00091"/>
<dbReference type="InterPro" id="IPR038765">
    <property type="entry name" value="Papain-like_cys_pep_sf"/>
</dbReference>
<dbReference type="PROSITE" id="PS50235">
    <property type="entry name" value="USP_3"/>
    <property type="match status" value="1"/>
</dbReference>
<dbReference type="RefSeq" id="XP_012193597.1">
    <property type="nucleotide sequence ID" value="XM_012338207.1"/>
</dbReference>
<dbReference type="GO" id="GO:0016579">
    <property type="term" value="P:protein deubiquitination"/>
    <property type="evidence" value="ECO:0007669"/>
    <property type="project" value="InterPro"/>
</dbReference>
<dbReference type="VEuPathDB" id="FungiDB:SPRG_00091"/>
<protein>
    <recommendedName>
        <fullName evidence="1">USP domain-containing protein</fullName>
    </recommendedName>
</protein>
<evidence type="ECO:0000313" key="3">
    <source>
        <dbReference type="Proteomes" id="UP000030745"/>
    </source>
</evidence>
<accession>A0A067D9E3</accession>
<evidence type="ECO:0000313" key="2">
    <source>
        <dbReference type="EMBL" id="KDO35246.1"/>
    </source>
</evidence>
<organism evidence="2 3">
    <name type="scientific">Saprolegnia parasitica (strain CBS 223.65)</name>
    <dbReference type="NCBI Taxonomy" id="695850"/>
    <lineage>
        <taxon>Eukaryota</taxon>
        <taxon>Sar</taxon>
        <taxon>Stramenopiles</taxon>
        <taxon>Oomycota</taxon>
        <taxon>Saprolegniomycetes</taxon>
        <taxon>Saprolegniales</taxon>
        <taxon>Saprolegniaceae</taxon>
        <taxon>Saprolegnia</taxon>
    </lineage>
</organism>
<dbReference type="Gene3D" id="3.90.70.10">
    <property type="entry name" value="Cysteine proteinases"/>
    <property type="match status" value="1"/>
</dbReference>
<dbReference type="OrthoDB" id="420187at2759"/>
<evidence type="ECO:0000259" key="1">
    <source>
        <dbReference type="PROSITE" id="PS50235"/>
    </source>
</evidence>
<dbReference type="InterPro" id="IPR028889">
    <property type="entry name" value="USP"/>
</dbReference>
<dbReference type="InterPro" id="IPR001394">
    <property type="entry name" value="Peptidase_C19_UCH"/>
</dbReference>
<gene>
    <name evidence="2" type="ORF">SPRG_00091</name>
</gene>
<dbReference type="EMBL" id="KK583189">
    <property type="protein sequence ID" value="KDO35246.1"/>
    <property type="molecule type" value="Genomic_DNA"/>
</dbReference>
<dbReference type="GO" id="GO:0004843">
    <property type="term" value="F:cysteine-type deubiquitinase activity"/>
    <property type="evidence" value="ECO:0007669"/>
    <property type="project" value="InterPro"/>
</dbReference>
<dbReference type="Pfam" id="PF00443">
    <property type="entry name" value="UCH"/>
    <property type="match status" value="1"/>
</dbReference>
<dbReference type="AlphaFoldDB" id="A0A067D9E3"/>
<reference evidence="2 3" key="1">
    <citation type="journal article" date="2013" name="PLoS Genet.">
        <title>Distinctive expansion of potential virulence genes in the genome of the oomycete fish pathogen Saprolegnia parasitica.</title>
        <authorList>
            <person name="Jiang R.H."/>
            <person name="de Bruijn I."/>
            <person name="Haas B.J."/>
            <person name="Belmonte R."/>
            <person name="Lobach L."/>
            <person name="Christie J."/>
            <person name="van den Ackerveken G."/>
            <person name="Bottin A."/>
            <person name="Bulone V."/>
            <person name="Diaz-Moreno S.M."/>
            <person name="Dumas B."/>
            <person name="Fan L."/>
            <person name="Gaulin E."/>
            <person name="Govers F."/>
            <person name="Grenville-Briggs L.J."/>
            <person name="Horner N.R."/>
            <person name="Levin J.Z."/>
            <person name="Mammella M."/>
            <person name="Meijer H.J."/>
            <person name="Morris P."/>
            <person name="Nusbaum C."/>
            <person name="Oome S."/>
            <person name="Phillips A.J."/>
            <person name="van Rooyen D."/>
            <person name="Rzeszutek E."/>
            <person name="Saraiva M."/>
            <person name="Secombes C.J."/>
            <person name="Seidl M.F."/>
            <person name="Snel B."/>
            <person name="Stassen J.H."/>
            <person name="Sykes S."/>
            <person name="Tripathy S."/>
            <person name="van den Berg H."/>
            <person name="Vega-Arreguin J.C."/>
            <person name="Wawra S."/>
            <person name="Young S.K."/>
            <person name="Zeng Q."/>
            <person name="Dieguez-Uribeondo J."/>
            <person name="Russ C."/>
            <person name="Tyler B.M."/>
            <person name="van West P."/>
        </authorList>
    </citation>
    <scope>NUCLEOTIDE SEQUENCE [LARGE SCALE GENOMIC DNA]</scope>
    <source>
        <strain evidence="2 3">CBS 223.65</strain>
    </source>
</reference>
<proteinExistence type="predicted"/>
<name>A0A067D9E3_SAPPC</name>
<sequence length="254" mass="27685">MDDRLKAQVAVLRAAEIPRAVLLFDDAVLEGVSTGPANACGTKDYANATLMCLAHTTTFVRALCHEGKHLVTKDTVNYDESLVWAFDKGNREDAASYFLHLMGQVQGISDVPAQTPTTTYLQGAICTVCNMQFETKKEIDVVAIDATEPTTAALDAFMAPTCVLVSAKVLVVKINRFNGFGKKDMSSVALLDHVSFAYRLSAFVAHEGESLAQGQYVAHVCGLQRQWFRTSDLDVIEIATAEAYKTDAVRICHD</sequence>